<dbReference type="GO" id="GO:0003676">
    <property type="term" value="F:nucleic acid binding"/>
    <property type="evidence" value="ECO:0007669"/>
    <property type="project" value="InterPro"/>
</dbReference>
<dbReference type="InterPro" id="IPR035437">
    <property type="entry name" value="SNase_OB-fold_sf"/>
</dbReference>
<dbReference type="SUPFAM" id="SSF50199">
    <property type="entry name" value="Staphylococcal nuclease"/>
    <property type="match status" value="1"/>
</dbReference>
<feature type="domain" description="TNase-like" evidence="1">
    <location>
        <begin position="37"/>
        <end position="168"/>
    </location>
</feature>
<name>A0A554X9D0_9BURK</name>
<dbReference type="RefSeq" id="WP_082007737.1">
    <property type="nucleotide sequence ID" value="NZ_CP083911.1"/>
</dbReference>
<proteinExistence type="predicted"/>
<dbReference type="InterPro" id="IPR016071">
    <property type="entry name" value="Staphylococal_nuclease_OB-fold"/>
</dbReference>
<keyword evidence="2" id="KW-0378">Hydrolase</keyword>
<dbReference type="SMART" id="SM00318">
    <property type="entry name" value="SNc"/>
    <property type="match status" value="1"/>
</dbReference>
<dbReference type="AlphaFoldDB" id="A0A554X9D0"/>
<dbReference type="STRING" id="307486.GCA_000807215_02022"/>
<keyword evidence="3" id="KW-1185">Reference proteome</keyword>
<gene>
    <name evidence="2" type="primary">nucH</name>
    <name evidence="2" type="ORF">Ttaiw_01202</name>
</gene>
<dbReference type="InterPro" id="IPR002071">
    <property type="entry name" value="Thermonucl_AS"/>
</dbReference>
<dbReference type="PANTHER" id="PTHR12302">
    <property type="entry name" value="EBNA2 BINDING PROTEIN P100"/>
    <property type="match status" value="1"/>
</dbReference>
<dbReference type="Proteomes" id="UP000317763">
    <property type="component" value="Unassembled WGS sequence"/>
</dbReference>
<sequence length="209" mass="22663">MRQGLGRWRGVILIGAALWAAVLAACRGPVPAGGEGAVPTVTVVAVHDGDTVRVRGADARVQVVRLATIDAPELDQPDGVAARDALRERVLGQTVWLEPRGRDRYGRTLAVLWLPQDGGATDVALEAVEAGWAWHYRAHAHEQPVPERWRYALAETIARQQGRGLWQRADAVPPWEWRRHRRSPAGVSFTELPVPAGTAPVPLGASALD</sequence>
<dbReference type="OrthoDB" id="9805504at2"/>
<reference evidence="2 3" key="1">
    <citation type="submission" date="2019-07" db="EMBL/GenBank/DDBJ databases">
        <title>Tepidimonas taiwanensis I1-1 draft genome.</title>
        <authorList>
            <person name="Da Costa M.S."/>
            <person name="Froufe H.J.C."/>
            <person name="Egas C."/>
            <person name="Albuquerque L."/>
        </authorList>
    </citation>
    <scope>NUCLEOTIDE SEQUENCE [LARGE SCALE GENOMIC DNA]</scope>
    <source>
        <strain evidence="2 3">I1-1</strain>
    </source>
</reference>
<evidence type="ECO:0000313" key="2">
    <source>
        <dbReference type="EMBL" id="TSE32428.1"/>
    </source>
</evidence>
<dbReference type="PROSITE" id="PS51257">
    <property type="entry name" value="PROKAR_LIPOPROTEIN"/>
    <property type="match status" value="1"/>
</dbReference>
<dbReference type="Gene3D" id="2.40.50.90">
    <property type="match status" value="1"/>
</dbReference>
<dbReference type="PANTHER" id="PTHR12302:SF26">
    <property type="entry name" value="BLR1266 PROTEIN"/>
    <property type="match status" value="1"/>
</dbReference>
<dbReference type="PROSITE" id="PS01123">
    <property type="entry name" value="TNASE_1"/>
    <property type="match status" value="1"/>
</dbReference>
<dbReference type="GO" id="GO:1990599">
    <property type="term" value="F:3' overhang single-stranded DNA endodeoxyribonuclease activity"/>
    <property type="evidence" value="ECO:0007669"/>
    <property type="project" value="UniProtKB-EC"/>
</dbReference>
<evidence type="ECO:0000259" key="1">
    <source>
        <dbReference type="PROSITE" id="PS50830"/>
    </source>
</evidence>
<evidence type="ECO:0000313" key="3">
    <source>
        <dbReference type="Proteomes" id="UP000317763"/>
    </source>
</evidence>
<dbReference type="PROSITE" id="PS50830">
    <property type="entry name" value="TNASE_3"/>
    <property type="match status" value="1"/>
</dbReference>
<protein>
    <submittedName>
        <fullName evidence="2">Thermonuclease</fullName>
        <ecNumber evidence="2">3.1.31.1</ecNumber>
    </submittedName>
</protein>
<dbReference type="EC" id="3.1.31.1" evidence="2"/>
<dbReference type="Pfam" id="PF00565">
    <property type="entry name" value="SNase"/>
    <property type="match status" value="1"/>
</dbReference>
<accession>A0A554X9D0</accession>
<comment type="caution">
    <text evidence="2">The sequence shown here is derived from an EMBL/GenBank/DDBJ whole genome shotgun (WGS) entry which is preliminary data.</text>
</comment>
<organism evidence="2 3">
    <name type="scientific">Tepidimonas taiwanensis</name>
    <dbReference type="NCBI Taxonomy" id="307486"/>
    <lineage>
        <taxon>Bacteria</taxon>
        <taxon>Pseudomonadati</taxon>
        <taxon>Pseudomonadota</taxon>
        <taxon>Betaproteobacteria</taxon>
        <taxon>Burkholderiales</taxon>
        <taxon>Tepidimonas</taxon>
    </lineage>
</organism>
<dbReference type="EMBL" id="VJOM01000010">
    <property type="protein sequence ID" value="TSE32428.1"/>
    <property type="molecule type" value="Genomic_DNA"/>
</dbReference>